<proteinExistence type="predicted"/>
<protein>
    <submittedName>
        <fullName evidence="2">Uncharacterized protein</fullName>
    </submittedName>
</protein>
<feature type="region of interest" description="Disordered" evidence="1">
    <location>
        <begin position="9"/>
        <end position="36"/>
    </location>
</feature>
<organism evidence="2">
    <name type="scientific">Anguilla anguilla</name>
    <name type="common">European freshwater eel</name>
    <name type="synonym">Muraena anguilla</name>
    <dbReference type="NCBI Taxonomy" id="7936"/>
    <lineage>
        <taxon>Eukaryota</taxon>
        <taxon>Metazoa</taxon>
        <taxon>Chordata</taxon>
        <taxon>Craniata</taxon>
        <taxon>Vertebrata</taxon>
        <taxon>Euteleostomi</taxon>
        <taxon>Actinopterygii</taxon>
        <taxon>Neopterygii</taxon>
        <taxon>Teleostei</taxon>
        <taxon>Anguilliformes</taxon>
        <taxon>Anguillidae</taxon>
        <taxon>Anguilla</taxon>
    </lineage>
</organism>
<dbReference type="EMBL" id="GBXM01010113">
    <property type="protein sequence ID" value="JAH98464.1"/>
    <property type="molecule type" value="Transcribed_RNA"/>
</dbReference>
<feature type="compositionally biased region" description="Polar residues" evidence="1">
    <location>
        <begin position="14"/>
        <end position="30"/>
    </location>
</feature>
<evidence type="ECO:0000313" key="2">
    <source>
        <dbReference type="EMBL" id="JAH98464.1"/>
    </source>
</evidence>
<name>A0A0E9X785_ANGAN</name>
<reference evidence="2" key="1">
    <citation type="submission" date="2014-11" db="EMBL/GenBank/DDBJ databases">
        <authorList>
            <person name="Amaro Gonzalez C."/>
        </authorList>
    </citation>
    <scope>NUCLEOTIDE SEQUENCE</scope>
</reference>
<dbReference type="AlphaFoldDB" id="A0A0E9X785"/>
<sequence length="139" mass="15118">MTLPTRCAADESAAVQSGDDSSFQIQQPGGSHSERHSISTRFSLFREYQSKQVVHLKNRVKTKNLSDLEGARLTPRLSLSKCHQRSVGVAVQDVLVVRGTCLCPWVQVTAGGLECGTGHCASAREWSVLDNSTLIKCCT</sequence>
<reference evidence="2" key="2">
    <citation type="journal article" date="2015" name="Fish Shellfish Immunol.">
        <title>Early steps in the European eel (Anguilla anguilla)-Vibrio vulnificus interaction in the gills: Role of the RtxA13 toxin.</title>
        <authorList>
            <person name="Callol A."/>
            <person name="Pajuelo D."/>
            <person name="Ebbesson L."/>
            <person name="Teles M."/>
            <person name="MacKenzie S."/>
            <person name="Amaro C."/>
        </authorList>
    </citation>
    <scope>NUCLEOTIDE SEQUENCE</scope>
</reference>
<evidence type="ECO:0000256" key="1">
    <source>
        <dbReference type="SAM" id="MobiDB-lite"/>
    </source>
</evidence>
<accession>A0A0E9X785</accession>